<feature type="repeat" description="HEAT" evidence="6">
    <location>
        <begin position="401"/>
        <end position="439"/>
    </location>
</feature>
<comment type="similarity">
    <text evidence="5">Belongs to the TOG/XMAP215 family.</text>
</comment>
<dbReference type="InterPro" id="IPR024395">
    <property type="entry name" value="CLASP_N_dom"/>
</dbReference>
<dbReference type="SMART" id="SM01349">
    <property type="entry name" value="TOG"/>
    <property type="match status" value="2"/>
</dbReference>
<evidence type="ECO:0000256" key="6">
    <source>
        <dbReference type="PROSITE-ProRule" id="PRU00103"/>
    </source>
</evidence>
<feature type="domain" description="TOG" evidence="8">
    <location>
        <begin position="3"/>
        <end position="186"/>
    </location>
</feature>
<evidence type="ECO:0000256" key="4">
    <source>
        <dbReference type="ARBA" id="ARBA00023212"/>
    </source>
</evidence>
<dbReference type="PANTHER" id="PTHR12609">
    <property type="entry name" value="MICROTUBULE ASSOCIATED PROTEIN XMAP215"/>
    <property type="match status" value="1"/>
</dbReference>
<gene>
    <name evidence="9" type="ORF">FGIG_11102</name>
</gene>
<feature type="domain" description="TOG" evidence="8">
    <location>
        <begin position="222"/>
        <end position="468"/>
    </location>
</feature>
<keyword evidence="3" id="KW-0677">Repeat</keyword>
<dbReference type="GO" id="GO:0030951">
    <property type="term" value="P:establishment or maintenance of microtubule cytoskeleton polarity"/>
    <property type="evidence" value="ECO:0007669"/>
    <property type="project" value="InterPro"/>
</dbReference>
<protein>
    <recommendedName>
        <fullName evidence="8">TOG domain-containing protein</fullName>
    </recommendedName>
</protein>
<accession>A0A504Z4D5</accession>
<comment type="caution">
    <text evidence="9">The sequence shown here is derived from an EMBL/GenBank/DDBJ whole genome shotgun (WGS) entry which is preliminary data.</text>
</comment>
<reference evidence="9 10" key="1">
    <citation type="submission" date="2019-04" db="EMBL/GenBank/DDBJ databases">
        <title>Annotation for the trematode Fasciola gigantica.</title>
        <authorList>
            <person name="Choi Y.-J."/>
        </authorList>
    </citation>
    <scope>NUCLEOTIDE SEQUENCE [LARGE SCALE GENOMIC DNA]</scope>
    <source>
        <strain evidence="9">Uganda_cow_1</strain>
    </source>
</reference>
<dbReference type="STRING" id="46835.A0A504Z4D5"/>
<evidence type="ECO:0000256" key="7">
    <source>
        <dbReference type="SAM" id="MobiDB-lite"/>
    </source>
</evidence>
<dbReference type="InterPro" id="IPR011989">
    <property type="entry name" value="ARM-like"/>
</dbReference>
<dbReference type="GO" id="GO:0051010">
    <property type="term" value="F:microtubule plus-end binding"/>
    <property type="evidence" value="ECO:0007669"/>
    <property type="project" value="InterPro"/>
</dbReference>
<evidence type="ECO:0000313" key="10">
    <source>
        <dbReference type="Proteomes" id="UP000316759"/>
    </source>
</evidence>
<dbReference type="InterPro" id="IPR016024">
    <property type="entry name" value="ARM-type_fold"/>
</dbReference>
<keyword evidence="4" id="KW-0206">Cytoskeleton</keyword>
<organism evidence="9 10">
    <name type="scientific">Fasciola gigantica</name>
    <name type="common">Giant liver fluke</name>
    <dbReference type="NCBI Taxonomy" id="46835"/>
    <lineage>
        <taxon>Eukaryota</taxon>
        <taxon>Metazoa</taxon>
        <taxon>Spiralia</taxon>
        <taxon>Lophotrochozoa</taxon>
        <taxon>Platyhelminthes</taxon>
        <taxon>Trematoda</taxon>
        <taxon>Digenea</taxon>
        <taxon>Plagiorchiida</taxon>
        <taxon>Echinostomata</taxon>
        <taxon>Echinostomatoidea</taxon>
        <taxon>Fasciolidae</taxon>
        <taxon>Fasciola</taxon>
    </lineage>
</organism>
<dbReference type="InterPro" id="IPR034085">
    <property type="entry name" value="TOG"/>
</dbReference>
<dbReference type="EMBL" id="SUNJ01004429">
    <property type="protein sequence ID" value="TPP64440.1"/>
    <property type="molecule type" value="Genomic_DNA"/>
</dbReference>
<sequence length="515" mass="55975">MTELFERTKTLDGSTGCPLQVLCRIVLRKPGLKDTNFQVLRVRVEHLQYALVSSKSASATLAELLVPELLEKIGDGKVGDVIRSTLTTLAERSTFELVNAVYSKLVSFMSYSRVLSRRLRPQDLINTIRTGLNATNPAVRQASLGLAGVVHLFMGEPMRNLLADEKPAVVALLTAEFDKNAGKKPPVPTRGLSASKAATAGGDVDEEPSESTAAPEEIDTESLLPRVDISGRITATILTLLTSKAWKERQEGLTEIQNILNSAKHIEGGNGALQEPLTAVAKACSDVNKNLCKIALQLLADFAKALPKADAAKYIKFVEPSILLCFGDSKPHIREAAMNAITAWQSRVPIATMLEPEILADSLKLENAFLRTEFLRWLCSAFSDLPSNHQRRLPADLTSTLMPFVFATLEDRNPDARKQAQAILPQLIRVLGWDGVARMANKLKSTSKDAVMPQLEKAREAVLAMEPPETQPSRTVAAPKAIRGGASKAESVEPVPSTGQNGTFLLHALFFIIFG</sequence>
<dbReference type="GO" id="GO:0007051">
    <property type="term" value="P:spindle organization"/>
    <property type="evidence" value="ECO:0007669"/>
    <property type="project" value="InterPro"/>
</dbReference>
<dbReference type="InterPro" id="IPR045110">
    <property type="entry name" value="XMAP215"/>
</dbReference>
<keyword evidence="2" id="KW-0963">Cytoplasm</keyword>
<evidence type="ECO:0000256" key="2">
    <source>
        <dbReference type="ARBA" id="ARBA00022490"/>
    </source>
</evidence>
<dbReference type="OrthoDB" id="205662at2759"/>
<dbReference type="InterPro" id="IPR021133">
    <property type="entry name" value="HEAT_type_2"/>
</dbReference>
<keyword evidence="10" id="KW-1185">Reference proteome</keyword>
<feature type="region of interest" description="Disordered" evidence="7">
    <location>
        <begin position="180"/>
        <end position="220"/>
    </location>
</feature>
<evidence type="ECO:0000259" key="8">
    <source>
        <dbReference type="SMART" id="SM01349"/>
    </source>
</evidence>
<dbReference type="Proteomes" id="UP000316759">
    <property type="component" value="Unassembled WGS sequence"/>
</dbReference>
<evidence type="ECO:0000256" key="3">
    <source>
        <dbReference type="ARBA" id="ARBA00022737"/>
    </source>
</evidence>
<dbReference type="Pfam" id="PF12348">
    <property type="entry name" value="CLASP_N"/>
    <property type="match status" value="1"/>
</dbReference>
<dbReference type="GO" id="GO:0061863">
    <property type="term" value="F:microtubule plus end polymerase"/>
    <property type="evidence" value="ECO:0007669"/>
    <property type="project" value="InterPro"/>
</dbReference>
<dbReference type="AlphaFoldDB" id="A0A504Z4D5"/>
<comment type="subcellular location">
    <subcellularLocation>
        <location evidence="1">Cytoplasm</location>
        <location evidence="1">Cytoskeleton</location>
    </subcellularLocation>
</comment>
<name>A0A504Z4D5_FASGI</name>
<evidence type="ECO:0000256" key="5">
    <source>
        <dbReference type="ARBA" id="ARBA00025722"/>
    </source>
</evidence>
<dbReference type="Gene3D" id="1.25.10.10">
    <property type="entry name" value="Leucine-rich Repeat Variant"/>
    <property type="match status" value="2"/>
</dbReference>
<dbReference type="GO" id="GO:0005856">
    <property type="term" value="C:cytoskeleton"/>
    <property type="evidence" value="ECO:0007669"/>
    <property type="project" value="UniProtKB-SubCell"/>
</dbReference>
<dbReference type="SUPFAM" id="SSF48371">
    <property type="entry name" value="ARM repeat"/>
    <property type="match status" value="1"/>
</dbReference>
<feature type="region of interest" description="Disordered" evidence="7">
    <location>
        <begin position="466"/>
        <end position="496"/>
    </location>
</feature>
<dbReference type="GO" id="GO:0046785">
    <property type="term" value="P:microtubule polymerization"/>
    <property type="evidence" value="ECO:0007669"/>
    <property type="project" value="InterPro"/>
</dbReference>
<evidence type="ECO:0000256" key="1">
    <source>
        <dbReference type="ARBA" id="ARBA00004245"/>
    </source>
</evidence>
<dbReference type="PROSITE" id="PS50077">
    <property type="entry name" value="HEAT_REPEAT"/>
    <property type="match status" value="1"/>
</dbReference>
<proteinExistence type="inferred from homology"/>
<evidence type="ECO:0000313" key="9">
    <source>
        <dbReference type="EMBL" id="TPP64440.1"/>
    </source>
</evidence>